<reference evidence="1 2" key="1">
    <citation type="submission" date="2023-06" db="EMBL/GenBank/DDBJ databases">
        <title>Pelomonas sp. APW6 16S ribosomal RNA gene genome sequencing and assembly.</title>
        <authorList>
            <person name="Woo H."/>
        </authorList>
    </citation>
    <scope>NUCLEOTIDE SEQUENCE [LARGE SCALE GENOMIC DNA]</scope>
    <source>
        <strain evidence="1 2">APW6</strain>
    </source>
</reference>
<keyword evidence="2" id="KW-1185">Reference proteome</keyword>
<evidence type="ECO:0000313" key="2">
    <source>
        <dbReference type="Proteomes" id="UP001238603"/>
    </source>
</evidence>
<dbReference type="EMBL" id="JASVDS010000008">
    <property type="protein sequence ID" value="MDL5034315.1"/>
    <property type="molecule type" value="Genomic_DNA"/>
</dbReference>
<sequence>MSMQRIEDNADLRQALPTFSVEELLDEAQFTFGYYGNALHNLQVERQDDAIERFCVVKAELARRLSAMN</sequence>
<comment type="caution">
    <text evidence="1">The sequence shown here is derived from an EMBL/GenBank/DDBJ whole genome shotgun (WGS) entry which is preliminary data.</text>
</comment>
<proteinExistence type="predicted"/>
<gene>
    <name evidence="1" type="ORF">QRD43_20605</name>
</gene>
<dbReference type="Proteomes" id="UP001238603">
    <property type="component" value="Unassembled WGS sequence"/>
</dbReference>
<organism evidence="1 2">
    <name type="scientific">Roseateles subflavus</name>
    <dbReference type="NCBI Taxonomy" id="3053353"/>
    <lineage>
        <taxon>Bacteria</taxon>
        <taxon>Pseudomonadati</taxon>
        <taxon>Pseudomonadota</taxon>
        <taxon>Betaproteobacteria</taxon>
        <taxon>Burkholderiales</taxon>
        <taxon>Sphaerotilaceae</taxon>
        <taxon>Roseateles</taxon>
    </lineage>
</organism>
<name>A0ABT7LQ93_9BURK</name>
<dbReference type="RefSeq" id="WP_285984391.1">
    <property type="nucleotide sequence ID" value="NZ_JASVDS010000008.1"/>
</dbReference>
<protein>
    <submittedName>
        <fullName evidence="1">Uncharacterized protein</fullName>
    </submittedName>
</protein>
<evidence type="ECO:0000313" key="1">
    <source>
        <dbReference type="EMBL" id="MDL5034315.1"/>
    </source>
</evidence>
<accession>A0ABT7LQ93</accession>